<keyword evidence="2" id="KW-1185">Reference proteome</keyword>
<reference evidence="3" key="2">
    <citation type="submission" date="2025-08" db="UniProtKB">
        <authorList>
            <consortium name="RefSeq"/>
        </authorList>
    </citation>
    <scope>IDENTIFICATION</scope>
    <source>
        <tissue evidence="3">Young leaves</tissue>
    </source>
</reference>
<dbReference type="AlphaFoldDB" id="A0A8B9AYY2"/>
<dbReference type="Proteomes" id="UP000228380">
    <property type="component" value="Chromosome 13"/>
</dbReference>
<dbReference type="InterPro" id="IPR005162">
    <property type="entry name" value="Retrotrans_gag_dom"/>
</dbReference>
<accession>A0A8B9AYY2</accession>
<dbReference type="Pfam" id="PF03732">
    <property type="entry name" value="Retrotrans_gag"/>
    <property type="match status" value="1"/>
</dbReference>
<evidence type="ECO:0000259" key="1">
    <source>
        <dbReference type="Pfam" id="PF03732"/>
    </source>
</evidence>
<dbReference type="OrthoDB" id="2272416at2759"/>
<evidence type="ECO:0000313" key="3">
    <source>
        <dbReference type="RefSeq" id="XP_038989073.1"/>
    </source>
</evidence>
<gene>
    <name evidence="3" type="primary">LOC120112932</name>
</gene>
<evidence type="ECO:0000313" key="2">
    <source>
        <dbReference type="Proteomes" id="UP000228380"/>
    </source>
</evidence>
<protein>
    <submittedName>
        <fullName evidence="3">Uncharacterized protein LOC120112932</fullName>
    </submittedName>
</protein>
<dbReference type="KEGG" id="pda:120112932"/>
<sequence length="167" mass="19650">MAPSAFKGATSSQEAKAWMDEMEKAFRAMECTDEDKIIFAIYMLQDRTHYWWKSVERTLAHEHEPVTLAEVLHSLLLQVFSSSRLRELEREFLNLSQGTMTVNEYEAEFDRLSRFAPTLIMDAEFRMRRFEEGLKPHLRRGFAAVHSVNYDDLIDKAKNLKIVWKET</sequence>
<dbReference type="RefSeq" id="XP_038989073.1">
    <property type="nucleotide sequence ID" value="XM_039133145.1"/>
</dbReference>
<reference evidence="2" key="1">
    <citation type="journal article" date="2019" name="Nat. Commun.">
        <title>Genome-wide association mapping of date palm fruit traits.</title>
        <authorList>
            <person name="Hazzouri K.M."/>
            <person name="Gros-Balthazard M."/>
            <person name="Flowers J.M."/>
            <person name="Copetti D."/>
            <person name="Lemansour A."/>
            <person name="Lebrun M."/>
            <person name="Masmoudi K."/>
            <person name="Ferrand S."/>
            <person name="Dhar M.I."/>
            <person name="Fresquez Z.A."/>
            <person name="Rosas U."/>
            <person name="Zhang J."/>
            <person name="Talag J."/>
            <person name="Lee S."/>
            <person name="Kudrna D."/>
            <person name="Powell R.F."/>
            <person name="Leitch I.J."/>
            <person name="Krueger R.R."/>
            <person name="Wing R.A."/>
            <person name="Amiri K.M.A."/>
            <person name="Purugganan M.D."/>
        </authorList>
    </citation>
    <scope>NUCLEOTIDE SEQUENCE [LARGE SCALE GENOMIC DNA]</scope>
    <source>
        <strain evidence="2">cv. Khalas</strain>
    </source>
</reference>
<feature type="domain" description="Retrotransposon gag" evidence="1">
    <location>
        <begin position="39"/>
        <end position="136"/>
    </location>
</feature>
<name>A0A8B9AYY2_PHODC</name>
<proteinExistence type="predicted"/>
<organism evidence="2 3">
    <name type="scientific">Phoenix dactylifera</name>
    <name type="common">Date palm</name>
    <dbReference type="NCBI Taxonomy" id="42345"/>
    <lineage>
        <taxon>Eukaryota</taxon>
        <taxon>Viridiplantae</taxon>
        <taxon>Streptophyta</taxon>
        <taxon>Embryophyta</taxon>
        <taxon>Tracheophyta</taxon>
        <taxon>Spermatophyta</taxon>
        <taxon>Magnoliopsida</taxon>
        <taxon>Liliopsida</taxon>
        <taxon>Arecaceae</taxon>
        <taxon>Coryphoideae</taxon>
        <taxon>Phoeniceae</taxon>
        <taxon>Phoenix</taxon>
    </lineage>
</organism>
<dbReference type="GeneID" id="120112932"/>